<accession>A0A9P6NBU9</accession>
<evidence type="ECO:0000313" key="15">
    <source>
        <dbReference type="Proteomes" id="UP000886653"/>
    </source>
</evidence>
<dbReference type="OrthoDB" id="5970083at2759"/>
<protein>
    <recommendedName>
        <fullName evidence="12">Presequence translocated-associated motor subunit PAM17</fullName>
    </recommendedName>
</protein>
<evidence type="ECO:0000256" key="12">
    <source>
        <dbReference type="RuleBase" id="RU367146"/>
    </source>
</evidence>
<feature type="transmembrane region" description="Helical" evidence="12">
    <location>
        <begin position="84"/>
        <end position="102"/>
    </location>
</feature>
<dbReference type="InterPro" id="IPR013875">
    <property type="entry name" value="Pam17"/>
</dbReference>
<dbReference type="PANTHER" id="PTHR28021:SF1">
    <property type="entry name" value="PRESEQUENCE TRANSLOCATED-ASSOCIATED MOTOR SUBUNIT PAM17, MITOCHONDRIAL"/>
    <property type="match status" value="1"/>
</dbReference>
<comment type="similarity">
    <text evidence="2 12">Belongs to the PAM17 family.</text>
</comment>
<evidence type="ECO:0000256" key="3">
    <source>
        <dbReference type="ARBA" id="ARBA00022448"/>
    </source>
</evidence>
<gene>
    <name evidence="14" type="ORF">CROQUDRAFT_718180</name>
</gene>
<keyword evidence="11 12" id="KW-0472">Membrane</keyword>
<dbReference type="EMBL" id="MU167387">
    <property type="protein sequence ID" value="KAG0141407.1"/>
    <property type="molecule type" value="Genomic_DNA"/>
</dbReference>
<keyword evidence="4 12" id="KW-0812">Transmembrane</keyword>
<keyword evidence="7" id="KW-0809">Transit peptide</keyword>
<comment type="subcellular location">
    <subcellularLocation>
        <location evidence="1 12">Mitochondrion inner membrane</location>
        <topology evidence="1 12">Multi-pass membrane protein</topology>
    </subcellularLocation>
</comment>
<feature type="region of interest" description="Disordered" evidence="13">
    <location>
        <begin position="44"/>
        <end position="67"/>
    </location>
</feature>
<evidence type="ECO:0000256" key="7">
    <source>
        <dbReference type="ARBA" id="ARBA00022946"/>
    </source>
</evidence>
<feature type="transmembrane region" description="Helical" evidence="12">
    <location>
        <begin position="122"/>
        <end position="147"/>
    </location>
</feature>
<keyword evidence="5 12" id="KW-0999">Mitochondrion inner membrane</keyword>
<sequence length="233" mass="26616">MPPPQLSTLSSCSTSTFRPFQLLRQNPHLSQLASRPFTYGSPYRKASEEEITPPGSSSTNLNQSNSPPMSWSQYLALRKQQRQYSLFTTIPSTTIGLYLGISHFATIESLPTDLIFGLEANYVYAIATFGCAVLGYLVGPVIGHGLFRLRISKEIQKSMQERNSQFYQHVQRNRVDPAQSNLNNPIPDFYCEKVGSLRDYRNWLRDQATYRRKVSQHKMLLKQEDLTRGKDLM</sequence>
<evidence type="ECO:0000256" key="10">
    <source>
        <dbReference type="ARBA" id="ARBA00023128"/>
    </source>
</evidence>
<evidence type="ECO:0000256" key="13">
    <source>
        <dbReference type="SAM" id="MobiDB-lite"/>
    </source>
</evidence>
<dbReference type="GO" id="GO:0001405">
    <property type="term" value="C:PAM complex, Tim23 associated import motor"/>
    <property type="evidence" value="ECO:0007669"/>
    <property type="project" value="UniProtKB-UniRule"/>
</dbReference>
<keyword evidence="3 12" id="KW-0813">Transport</keyword>
<organism evidence="14 15">
    <name type="scientific">Cronartium quercuum f. sp. fusiforme G11</name>
    <dbReference type="NCBI Taxonomy" id="708437"/>
    <lineage>
        <taxon>Eukaryota</taxon>
        <taxon>Fungi</taxon>
        <taxon>Dikarya</taxon>
        <taxon>Basidiomycota</taxon>
        <taxon>Pucciniomycotina</taxon>
        <taxon>Pucciniomycetes</taxon>
        <taxon>Pucciniales</taxon>
        <taxon>Coleosporiaceae</taxon>
        <taxon>Cronartium</taxon>
    </lineage>
</organism>
<dbReference type="AlphaFoldDB" id="A0A9P6NBU9"/>
<evidence type="ECO:0000313" key="14">
    <source>
        <dbReference type="EMBL" id="KAG0141407.1"/>
    </source>
</evidence>
<name>A0A9P6NBU9_9BASI</name>
<feature type="compositionally biased region" description="Polar residues" evidence="13">
    <location>
        <begin position="54"/>
        <end position="67"/>
    </location>
</feature>
<evidence type="ECO:0000256" key="2">
    <source>
        <dbReference type="ARBA" id="ARBA00006837"/>
    </source>
</evidence>
<comment type="subunit">
    <text evidence="12">Component of the PAM complex.</text>
</comment>
<evidence type="ECO:0000256" key="4">
    <source>
        <dbReference type="ARBA" id="ARBA00022692"/>
    </source>
</evidence>
<reference evidence="14" key="1">
    <citation type="submission" date="2013-11" db="EMBL/GenBank/DDBJ databases">
        <title>Genome sequence of the fusiform rust pathogen reveals effectors for host alternation and coevolution with pine.</title>
        <authorList>
            <consortium name="DOE Joint Genome Institute"/>
            <person name="Smith K."/>
            <person name="Pendleton A."/>
            <person name="Kubisiak T."/>
            <person name="Anderson C."/>
            <person name="Salamov A."/>
            <person name="Aerts A."/>
            <person name="Riley R."/>
            <person name="Clum A."/>
            <person name="Lindquist E."/>
            <person name="Ence D."/>
            <person name="Campbell M."/>
            <person name="Kronenberg Z."/>
            <person name="Feau N."/>
            <person name="Dhillon B."/>
            <person name="Hamelin R."/>
            <person name="Burleigh J."/>
            <person name="Smith J."/>
            <person name="Yandell M."/>
            <person name="Nelson C."/>
            <person name="Grigoriev I."/>
            <person name="Davis J."/>
        </authorList>
    </citation>
    <scope>NUCLEOTIDE SEQUENCE</scope>
    <source>
        <strain evidence="14">G11</strain>
    </source>
</reference>
<evidence type="ECO:0000256" key="8">
    <source>
        <dbReference type="ARBA" id="ARBA00022989"/>
    </source>
</evidence>
<evidence type="ECO:0000256" key="1">
    <source>
        <dbReference type="ARBA" id="ARBA00004448"/>
    </source>
</evidence>
<keyword evidence="10 12" id="KW-0496">Mitochondrion</keyword>
<keyword evidence="8 12" id="KW-1133">Transmembrane helix</keyword>
<keyword evidence="6 12" id="KW-0653">Protein transport</keyword>
<dbReference type="PANTHER" id="PTHR28021">
    <property type="entry name" value="PRESEQUENCE TRANSLOCATED-ASSOCIATED MOTOR SUBUNIT PAM17, MITOCHONDRIAL"/>
    <property type="match status" value="1"/>
</dbReference>
<comment type="caution">
    <text evidence="14">The sequence shown here is derived from an EMBL/GenBank/DDBJ whole genome shotgun (WGS) entry which is preliminary data.</text>
</comment>
<evidence type="ECO:0000256" key="11">
    <source>
        <dbReference type="ARBA" id="ARBA00023136"/>
    </source>
</evidence>
<evidence type="ECO:0000256" key="6">
    <source>
        <dbReference type="ARBA" id="ARBA00022927"/>
    </source>
</evidence>
<evidence type="ECO:0000256" key="9">
    <source>
        <dbReference type="ARBA" id="ARBA00023010"/>
    </source>
</evidence>
<keyword evidence="9 12" id="KW-0811">Translocation</keyword>
<evidence type="ECO:0000256" key="5">
    <source>
        <dbReference type="ARBA" id="ARBA00022792"/>
    </source>
</evidence>
<dbReference type="Pfam" id="PF08566">
    <property type="entry name" value="Pam17"/>
    <property type="match status" value="1"/>
</dbReference>
<keyword evidence="15" id="KW-1185">Reference proteome</keyword>
<dbReference type="GO" id="GO:0030150">
    <property type="term" value="P:protein import into mitochondrial matrix"/>
    <property type="evidence" value="ECO:0007669"/>
    <property type="project" value="UniProtKB-UniRule"/>
</dbReference>
<comment type="function">
    <text evidence="12">Component of the PAM complex, a complex required for the translocation of transit peptide-containing proteins from the inner membrane into the mitochondrial matrix in an ATP-dependent manner.</text>
</comment>
<proteinExistence type="inferred from homology"/>
<dbReference type="Proteomes" id="UP000886653">
    <property type="component" value="Unassembled WGS sequence"/>
</dbReference>